<protein>
    <submittedName>
        <fullName evidence="10">Insulin-like growth factor 1 receptor-like</fullName>
    </submittedName>
</protein>
<organism evidence="9 10">
    <name type="scientific">Saccoglossus kowalevskii</name>
    <name type="common">Acorn worm</name>
    <dbReference type="NCBI Taxonomy" id="10224"/>
    <lineage>
        <taxon>Eukaryota</taxon>
        <taxon>Metazoa</taxon>
        <taxon>Hemichordata</taxon>
        <taxon>Enteropneusta</taxon>
        <taxon>Harrimaniidae</taxon>
        <taxon>Saccoglossus</taxon>
    </lineage>
</organism>
<dbReference type="InterPro" id="IPR001245">
    <property type="entry name" value="Ser-Thr/Tyr_kinase_cat_dom"/>
</dbReference>
<evidence type="ECO:0000313" key="9">
    <source>
        <dbReference type="Proteomes" id="UP000694865"/>
    </source>
</evidence>
<dbReference type="SMART" id="SM00219">
    <property type="entry name" value="TyrKc"/>
    <property type="match status" value="1"/>
</dbReference>
<accession>A0ABM0N1H7</accession>
<keyword evidence="9" id="KW-1185">Reference proteome</keyword>
<feature type="non-terminal residue" evidence="10">
    <location>
        <position position="103"/>
    </location>
</feature>
<evidence type="ECO:0000256" key="4">
    <source>
        <dbReference type="ARBA" id="ARBA00022989"/>
    </source>
</evidence>
<keyword evidence="5" id="KW-0472">Membrane</keyword>
<evidence type="ECO:0000256" key="7">
    <source>
        <dbReference type="ARBA" id="ARBA00023180"/>
    </source>
</evidence>
<dbReference type="PRINTS" id="PR00109">
    <property type="entry name" value="TYRKINASE"/>
</dbReference>
<evidence type="ECO:0000256" key="6">
    <source>
        <dbReference type="ARBA" id="ARBA00023170"/>
    </source>
</evidence>
<dbReference type="Proteomes" id="UP000694865">
    <property type="component" value="Unplaced"/>
</dbReference>
<reference evidence="10" key="1">
    <citation type="submission" date="2025-08" db="UniProtKB">
        <authorList>
            <consortium name="RefSeq"/>
        </authorList>
    </citation>
    <scope>IDENTIFICATION</scope>
    <source>
        <tissue evidence="10">Testes</tissue>
    </source>
</reference>
<keyword evidence="7" id="KW-0325">Glycoprotein</keyword>
<evidence type="ECO:0000256" key="3">
    <source>
        <dbReference type="ARBA" id="ARBA00022729"/>
    </source>
</evidence>
<evidence type="ECO:0000256" key="1">
    <source>
        <dbReference type="ARBA" id="ARBA00004167"/>
    </source>
</evidence>
<keyword evidence="3" id="KW-0732">Signal</keyword>
<dbReference type="InterPro" id="IPR050122">
    <property type="entry name" value="RTK"/>
</dbReference>
<dbReference type="InterPro" id="IPR000719">
    <property type="entry name" value="Prot_kinase_dom"/>
</dbReference>
<dbReference type="Gene3D" id="1.10.510.10">
    <property type="entry name" value="Transferase(Phosphotransferase) domain 1"/>
    <property type="match status" value="1"/>
</dbReference>
<name>A0ABM0N1H7_SACKO</name>
<evidence type="ECO:0000259" key="8">
    <source>
        <dbReference type="PROSITE" id="PS50011"/>
    </source>
</evidence>
<dbReference type="GeneID" id="102804165"/>
<feature type="domain" description="Protein kinase" evidence="8">
    <location>
        <begin position="1"/>
        <end position="99"/>
    </location>
</feature>
<dbReference type="PANTHER" id="PTHR24416:SF349">
    <property type="entry name" value="TYROSINE-PROTEIN KINASE RYK"/>
    <property type="match status" value="1"/>
</dbReference>
<dbReference type="RefSeq" id="XP_006826118.1">
    <property type="nucleotide sequence ID" value="XM_006826055.1"/>
</dbReference>
<dbReference type="InterPro" id="IPR020635">
    <property type="entry name" value="Tyr_kinase_cat_dom"/>
</dbReference>
<dbReference type="SUPFAM" id="SSF56112">
    <property type="entry name" value="Protein kinase-like (PK-like)"/>
    <property type="match status" value="1"/>
</dbReference>
<dbReference type="PROSITE" id="PS50011">
    <property type="entry name" value="PROTEIN_KINASE_DOM"/>
    <property type="match status" value="1"/>
</dbReference>
<feature type="non-terminal residue" evidence="10">
    <location>
        <position position="1"/>
    </location>
</feature>
<comment type="subcellular location">
    <subcellularLocation>
        <location evidence="1">Membrane</location>
        <topology evidence="1">Single-pass membrane protein</topology>
    </subcellularLocation>
</comment>
<evidence type="ECO:0000256" key="2">
    <source>
        <dbReference type="ARBA" id="ARBA00022692"/>
    </source>
</evidence>
<keyword evidence="2" id="KW-0812">Transmembrane</keyword>
<dbReference type="PANTHER" id="PTHR24416">
    <property type="entry name" value="TYROSINE-PROTEIN KINASE RECEPTOR"/>
    <property type="match status" value="1"/>
</dbReference>
<dbReference type="Pfam" id="PF07714">
    <property type="entry name" value="PK_Tyr_Ser-Thr"/>
    <property type="match status" value="1"/>
</dbReference>
<evidence type="ECO:0000313" key="10">
    <source>
        <dbReference type="RefSeq" id="XP_006826118.1"/>
    </source>
</evidence>
<proteinExistence type="predicted"/>
<dbReference type="InterPro" id="IPR011009">
    <property type="entry name" value="Kinase-like_dom_sf"/>
</dbReference>
<keyword evidence="6" id="KW-0675">Receptor</keyword>
<gene>
    <name evidence="10" type="primary">LOC102804165</name>
</gene>
<keyword evidence="4" id="KW-1133">Transmembrane helix</keyword>
<sequence>GRLPVRWMAPESILDGVYTSKSDVWSYGIVLWEIATLGDVPYNDMSTQEVIESMNQGYRMARPDKCRQDVYSTMENCWADNPKMRPSFQQLMTTLQAILDIDK</sequence>
<evidence type="ECO:0000256" key="5">
    <source>
        <dbReference type="ARBA" id="ARBA00023136"/>
    </source>
</evidence>